<keyword evidence="1" id="KW-0812">Transmembrane</keyword>
<feature type="transmembrane region" description="Helical" evidence="1">
    <location>
        <begin position="20"/>
        <end position="45"/>
    </location>
</feature>
<sequence>MGIGLGSILLGWVSQHTGYQVLFTVSAGSVVVSMFIFTVFVRGLLRYQVPAEK</sequence>
<keyword evidence="1" id="KW-0472">Membrane</keyword>
<keyword evidence="3" id="KW-1185">Reference proteome</keyword>
<evidence type="ECO:0008006" key="4">
    <source>
        <dbReference type="Google" id="ProtNLM"/>
    </source>
</evidence>
<name>A0ABQ4N346_9BACL</name>
<dbReference type="SUPFAM" id="SSF103473">
    <property type="entry name" value="MFS general substrate transporter"/>
    <property type="match status" value="1"/>
</dbReference>
<organism evidence="2 3">
    <name type="scientific">Paenibacillus cisolokensis</name>
    <dbReference type="NCBI Taxonomy" id="1658519"/>
    <lineage>
        <taxon>Bacteria</taxon>
        <taxon>Bacillati</taxon>
        <taxon>Bacillota</taxon>
        <taxon>Bacilli</taxon>
        <taxon>Bacillales</taxon>
        <taxon>Paenibacillaceae</taxon>
        <taxon>Paenibacillus</taxon>
    </lineage>
</organism>
<evidence type="ECO:0000256" key="1">
    <source>
        <dbReference type="SAM" id="Phobius"/>
    </source>
</evidence>
<dbReference type="Proteomes" id="UP000680304">
    <property type="component" value="Unassembled WGS sequence"/>
</dbReference>
<keyword evidence="1" id="KW-1133">Transmembrane helix</keyword>
<proteinExistence type="predicted"/>
<evidence type="ECO:0000313" key="3">
    <source>
        <dbReference type="Proteomes" id="UP000680304"/>
    </source>
</evidence>
<dbReference type="InterPro" id="IPR036259">
    <property type="entry name" value="MFS_trans_sf"/>
</dbReference>
<evidence type="ECO:0000313" key="2">
    <source>
        <dbReference type="EMBL" id="GIQ62601.1"/>
    </source>
</evidence>
<accession>A0ABQ4N346</accession>
<protein>
    <recommendedName>
        <fullName evidence="4">Major facilitator superfamily (MFS) profile domain-containing protein</fullName>
    </recommendedName>
</protein>
<dbReference type="EMBL" id="BOVJ01000039">
    <property type="protein sequence ID" value="GIQ62601.1"/>
    <property type="molecule type" value="Genomic_DNA"/>
</dbReference>
<reference evidence="2 3" key="1">
    <citation type="submission" date="2021-04" db="EMBL/GenBank/DDBJ databases">
        <title>Draft genome sequence of Paenibacillus cisolokensis, LC2-13A.</title>
        <authorList>
            <person name="Uke A."/>
            <person name="Chhe C."/>
            <person name="Baramee S."/>
            <person name="Kosugi A."/>
        </authorList>
    </citation>
    <scope>NUCLEOTIDE SEQUENCE [LARGE SCALE GENOMIC DNA]</scope>
    <source>
        <strain evidence="2 3">LC2-13A</strain>
    </source>
</reference>
<comment type="caution">
    <text evidence="2">The sequence shown here is derived from an EMBL/GenBank/DDBJ whole genome shotgun (WGS) entry which is preliminary data.</text>
</comment>
<gene>
    <name evidence="2" type="ORF">PACILC2_11690</name>
</gene>